<dbReference type="PANTHER" id="PTHR43546">
    <property type="entry name" value="UPF0173 METAL-DEPENDENT HYDROLASE MJ1163-RELATED"/>
    <property type="match status" value="1"/>
</dbReference>
<comment type="caution">
    <text evidence="4">The sequence shown here is derived from an EMBL/GenBank/DDBJ whole genome shotgun (WGS) entry which is preliminary data.</text>
</comment>
<evidence type="ECO:0000313" key="4">
    <source>
        <dbReference type="EMBL" id="TLD43291.1"/>
    </source>
</evidence>
<name>A0A533QKJ0_9BACT</name>
<protein>
    <recommendedName>
        <fullName evidence="2">UPF0173 metal-dependent hydrolase JETT_0460</fullName>
    </recommendedName>
</protein>
<dbReference type="Proteomes" id="UP000319783">
    <property type="component" value="Unassembled WGS sequence"/>
</dbReference>
<dbReference type="GO" id="GO:0016787">
    <property type="term" value="F:hydrolase activity"/>
    <property type="evidence" value="ECO:0007669"/>
    <property type="project" value="UniProtKB-UniRule"/>
</dbReference>
<organism evidence="4 5">
    <name type="scientific">Candidatus Jettenia ecosi</name>
    <dbReference type="NCBI Taxonomy" id="2494326"/>
    <lineage>
        <taxon>Bacteria</taxon>
        <taxon>Pseudomonadati</taxon>
        <taxon>Planctomycetota</taxon>
        <taxon>Candidatus Brocadiia</taxon>
        <taxon>Candidatus Brocadiales</taxon>
        <taxon>Candidatus Brocadiaceae</taxon>
        <taxon>Candidatus Jettenia</taxon>
    </lineage>
</organism>
<evidence type="ECO:0000256" key="2">
    <source>
        <dbReference type="HAMAP-Rule" id="MF_00457"/>
    </source>
</evidence>
<dbReference type="EMBL" id="SULG01000005">
    <property type="protein sequence ID" value="TLD43291.1"/>
    <property type="molecule type" value="Genomic_DNA"/>
</dbReference>
<dbReference type="SUPFAM" id="SSF56281">
    <property type="entry name" value="Metallo-hydrolase/oxidoreductase"/>
    <property type="match status" value="1"/>
</dbReference>
<comment type="similarity">
    <text evidence="2">Belongs to the UPF0173 family.</text>
</comment>
<evidence type="ECO:0000259" key="3">
    <source>
        <dbReference type="SMART" id="SM00849"/>
    </source>
</evidence>
<dbReference type="InterPro" id="IPR022877">
    <property type="entry name" value="UPF0173"/>
</dbReference>
<dbReference type="SMART" id="SM00849">
    <property type="entry name" value="Lactamase_B"/>
    <property type="match status" value="1"/>
</dbReference>
<dbReference type="Gene3D" id="3.60.15.10">
    <property type="entry name" value="Ribonuclease Z/Hydroxyacylglutathione hydrolase-like"/>
    <property type="match status" value="1"/>
</dbReference>
<evidence type="ECO:0000256" key="1">
    <source>
        <dbReference type="ARBA" id="ARBA00022801"/>
    </source>
</evidence>
<reference evidence="4 5" key="1">
    <citation type="submission" date="2019-04" db="EMBL/GenBank/DDBJ databases">
        <title>Genome of a novel bacterium Candidatus Jettenia ecosi reconstructed from metagenome of an anammox bioreactor.</title>
        <authorList>
            <person name="Mardanov A.V."/>
            <person name="Beletsky A.V."/>
            <person name="Ravin N.V."/>
            <person name="Botchkova E.A."/>
            <person name="Litti Y.V."/>
            <person name="Nozhevnikova A.N."/>
        </authorList>
    </citation>
    <scope>NUCLEOTIDE SEQUENCE [LARGE SCALE GENOMIC DNA]</scope>
    <source>
        <strain evidence="4">J2</strain>
    </source>
</reference>
<dbReference type="HAMAP" id="MF_00457">
    <property type="entry name" value="UPF0173"/>
    <property type="match status" value="1"/>
</dbReference>
<feature type="domain" description="Metallo-beta-lactamase" evidence="3">
    <location>
        <begin position="13"/>
        <end position="193"/>
    </location>
</feature>
<accession>A0A533QKJ0</accession>
<dbReference type="AlphaFoldDB" id="A0A533QKJ0"/>
<dbReference type="Pfam" id="PF13483">
    <property type="entry name" value="Lactamase_B_3"/>
    <property type="match status" value="1"/>
</dbReference>
<keyword evidence="1 2" id="KW-0378">Hydrolase</keyword>
<dbReference type="InterPro" id="IPR050114">
    <property type="entry name" value="UPF0173_UPF0282_UlaG_hydrolase"/>
</dbReference>
<dbReference type="NCBIfam" id="NF001911">
    <property type="entry name" value="PRK00685.1"/>
    <property type="match status" value="1"/>
</dbReference>
<evidence type="ECO:0000313" key="5">
    <source>
        <dbReference type="Proteomes" id="UP000319783"/>
    </source>
</evidence>
<dbReference type="InterPro" id="IPR036866">
    <property type="entry name" value="RibonucZ/Hydroxyglut_hydro"/>
</dbReference>
<gene>
    <name evidence="4" type="ORF">JETT_0460</name>
</gene>
<dbReference type="InterPro" id="IPR001279">
    <property type="entry name" value="Metallo-B-lactamas"/>
</dbReference>
<dbReference type="PANTHER" id="PTHR43546:SF3">
    <property type="entry name" value="UPF0173 METAL-DEPENDENT HYDROLASE MJ1163"/>
    <property type="match status" value="1"/>
</dbReference>
<sequence length="229" mass="25052">MEEIKIMKITYHGHSCFFIEGSRYSVIFDPFLKGNPLAKIKPEDVTVDAILVSHGHFDHVGDAVEISKNNDATIVAPFELTSYFQSKGAKSHPMNIGGAYHFPFGTVKLTIAHHGSTTEAGTAGNPCGFILIMEDKVIYHAGDTGLFSDMRLIGELNTIDVALLPIGDNFTMGITDALKAVEFLKPKIAIPMHYNTFDVIKQDPRQFVEGLRSSPARGVLLMIGESISI</sequence>
<proteinExistence type="inferred from homology"/>